<evidence type="ECO:0000256" key="1">
    <source>
        <dbReference type="SAM" id="Coils"/>
    </source>
</evidence>
<proteinExistence type="predicted"/>
<evidence type="ECO:0000256" key="2">
    <source>
        <dbReference type="SAM" id="MobiDB-lite"/>
    </source>
</evidence>
<gene>
    <name evidence="3" type="ORF">DFL_009112</name>
</gene>
<keyword evidence="4" id="KW-1185">Reference proteome</keyword>
<feature type="region of interest" description="Disordered" evidence="2">
    <location>
        <begin position="1"/>
        <end position="29"/>
    </location>
</feature>
<sequence>MLREFRAEGEEYWKRKQEESEEMKAEGELQEKLKILHTFKAERENNKLRPKVHRKEPLDPPPQTIPRKRSRSPDTKSRAQFKSTEQKTGAKEPKGTLRLITVCRIVKAKQRELDETMAQVYRLQEELMKLSAEVENISFEELELDEGEESPIKIYEDSASPSPAVKVRSTPSPLITIQSTPSPPVEIHSSQSPVVKFRSTSASPLAEPTSPIPIIQDMSSSDADSESDHLSKRKSIEQFPGSPTTARFLSLKNGTTWQLTSELRKRADDEGKTRAGTSLVTRASTRPASVLPAKRKHDEEPEEPAGRAATGCGPHAKKTKLQKEMCETIDDLEAFFKMDEYKSGKGTARSKK</sequence>
<feature type="compositionally biased region" description="Polar residues" evidence="2">
    <location>
        <begin position="188"/>
        <end position="203"/>
    </location>
</feature>
<comment type="caution">
    <text evidence="3">The sequence shown here is derived from an EMBL/GenBank/DDBJ whole genome shotgun (WGS) entry which is preliminary data.</text>
</comment>
<protein>
    <submittedName>
        <fullName evidence="3">Uncharacterized protein</fullName>
    </submittedName>
</protein>
<feature type="compositionally biased region" description="Basic and acidic residues" evidence="2">
    <location>
        <begin position="262"/>
        <end position="273"/>
    </location>
</feature>
<reference evidence="3 4" key="1">
    <citation type="submission" date="2019-01" db="EMBL/GenBank/DDBJ databases">
        <title>Intercellular communication is required for trap formation in the nematode-trapping fungus Duddingtonia flagrans.</title>
        <authorList>
            <person name="Youssar L."/>
            <person name="Wernet V."/>
            <person name="Hensel N."/>
            <person name="Hildebrandt H.-G."/>
            <person name="Fischer R."/>
        </authorList>
    </citation>
    <scope>NUCLEOTIDE SEQUENCE [LARGE SCALE GENOMIC DNA]</scope>
    <source>
        <strain evidence="3 4">CBS H-5679</strain>
    </source>
</reference>
<evidence type="ECO:0000313" key="4">
    <source>
        <dbReference type="Proteomes" id="UP000283090"/>
    </source>
</evidence>
<dbReference type="RefSeq" id="XP_067486784.1">
    <property type="nucleotide sequence ID" value="XM_067638947.1"/>
</dbReference>
<dbReference type="VEuPathDB" id="FungiDB:DFL_009112"/>
<dbReference type="EMBL" id="SAEB01000012">
    <property type="protein sequence ID" value="RVD81240.1"/>
    <property type="molecule type" value="Genomic_DNA"/>
</dbReference>
<dbReference type="Proteomes" id="UP000283090">
    <property type="component" value="Unassembled WGS sequence"/>
</dbReference>
<feature type="region of interest" description="Disordered" evidence="2">
    <location>
        <begin position="155"/>
        <end position="320"/>
    </location>
</feature>
<dbReference type="AlphaFoldDB" id="A0A436ZQQ7"/>
<feature type="region of interest" description="Disordered" evidence="2">
    <location>
        <begin position="41"/>
        <end position="94"/>
    </location>
</feature>
<dbReference type="OrthoDB" id="5390475at2759"/>
<evidence type="ECO:0000313" key="3">
    <source>
        <dbReference type="EMBL" id="RVD81240.1"/>
    </source>
</evidence>
<feature type="compositionally biased region" description="Basic and acidic residues" evidence="2">
    <location>
        <begin position="84"/>
        <end position="94"/>
    </location>
</feature>
<keyword evidence="1" id="KW-0175">Coiled coil</keyword>
<feature type="compositionally biased region" description="Polar residues" evidence="2">
    <location>
        <begin position="169"/>
        <end position="180"/>
    </location>
</feature>
<organism evidence="3 4">
    <name type="scientific">Arthrobotrys flagrans</name>
    <name type="common">Nematode-trapping fungus</name>
    <name type="synonym">Trichothecium flagrans</name>
    <dbReference type="NCBI Taxonomy" id="97331"/>
    <lineage>
        <taxon>Eukaryota</taxon>
        <taxon>Fungi</taxon>
        <taxon>Dikarya</taxon>
        <taxon>Ascomycota</taxon>
        <taxon>Pezizomycotina</taxon>
        <taxon>Orbiliomycetes</taxon>
        <taxon>Orbiliales</taxon>
        <taxon>Orbiliaceae</taxon>
        <taxon>Arthrobotrys</taxon>
    </lineage>
</organism>
<feature type="coiled-coil region" evidence="1">
    <location>
        <begin position="106"/>
        <end position="133"/>
    </location>
</feature>
<feature type="compositionally biased region" description="Polar residues" evidence="2">
    <location>
        <begin position="241"/>
        <end position="261"/>
    </location>
</feature>
<feature type="compositionally biased region" description="Basic and acidic residues" evidence="2">
    <location>
        <begin position="226"/>
        <end position="236"/>
    </location>
</feature>
<dbReference type="GeneID" id="93591423"/>
<name>A0A436ZQQ7_ARTFL</name>
<feature type="compositionally biased region" description="Polar residues" evidence="2">
    <location>
        <begin position="275"/>
        <end position="287"/>
    </location>
</feature>
<accession>A0A436ZQQ7</accession>